<evidence type="ECO:0000256" key="2">
    <source>
        <dbReference type="ARBA" id="ARBA00023235"/>
    </source>
</evidence>
<name>A0ABR6ZXB2_9BURK</name>
<gene>
    <name evidence="3" type="ORF">H8L32_23815</name>
</gene>
<sequence length="298" mass="32396">MTGSVQVHVVHAFTHNNAGGNPAGVVLNADQYTVEQKLHIAKSVGLSETAFVSQSDSAAFKLEFFTPNRQIAHCGHATVATFSLLRALDMVGEGMSSKETIDGNRDILIKADMAFMQQKAPRFQPIAADDHQYTAAYDRILKSMGLSTEDLIPGQVPTIVNTGNSFLLIPINSREHLSRIQPQQAIINDISEEFDLIGFYPFTLEAQDTGHAASTRMFAPRYGIDEEAATGMAAGPLASLLYTAFQQAEPGLQIEQGYLMQPASPSLIHVDLDIRQGEIHSLMAGGRARVEKTLNIDL</sequence>
<comment type="similarity">
    <text evidence="1">Belongs to the PhzF family.</text>
</comment>
<dbReference type="Gene3D" id="3.10.310.10">
    <property type="entry name" value="Diaminopimelate Epimerase, Chain A, domain 1"/>
    <property type="match status" value="2"/>
</dbReference>
<accession>A0ABR6ZXB2</accession>
<keyword evidence="2" id="KW-0413">Isomerase</keyword>
<dbReference type="Proteomes" id="UP000650424">
    <property type="component" value="Unassembled WGS sequence"/>
</dbReference>
<proteinExistence type="inferred from homology"/>
<comment type="caution">
    <text evidence="3">The sequence shown here is derived from an EMBL/GenBank/DDBJ whole genome shotgun (WGS) entry which is preliminary data.</text>
</comment>
<keyword evidence="4" id="KW-1185">Reference proteome</keyword>
<reference evidence="3 4" key="1">
    <citation type="submission" date="2020-08" db="EMBL/GenBank/DDBJ databases">
        <title>Novel species isolated from subtropical streams in China.</title>
        <authorList>
            <person name="Lu H."/>
        </authorList>
    </citation>
    <scope>NUCLEOTIDE SEQUENCE [LARGE SCALE GENOMIC DNA]</scope>
    <source>
        <strain evidence="3 4">CY18W</strain>
    </source>
</reference>
<evidence type="ECO:0000313" key="4">
    <source>
        <dbReference type="Proteomes" id="UP000650424"/>
    </source>
</evidence>
<dbReference type="RefSeq" id="WP_186950122.1">
    <property type="nucleotide sequence ID" value="NZ_JACOGF010000016.1"/>
</dbReference>
<evidence type="ECO:0000256" key="1">
    <source>
        <dbReference type="ARBA" id="ARBA00008270"/>
    </source>
</evidence>
<evidence type="ECO:0000313" key="3">
    <source>
        <dbReference type="EMBL" id="MBC3920512.1"/>
    </source>
</evidence>
<dbReference type="PIRSF" id="PIRSF016184">
    <property type="entry name" value="PhzC_PhzF"/>
    <property type="match status" value="1"/>
</dbReference>
<dbReference type="InterPro" id="IPR003719">
    <property type="entry name" value="Phenazine_PhzF-like"/>
</dbReference>
<protein>
    <submittedName>
        <fullName evidence="3">PhzF family phenazine biosynthesis protein</fullName>
    </submittedName>
</protein>
<dbReference type="EMBL" id="JACOGF010000016">
    <property type="protein sequence ID" value="MBC3920512.1"/>
    <property type="molecule type" value="Genomic_DNA"/>
</dbReference>
<organism evidence="3 4">
    <name type="scientific">Undibacterium hunanense</name>
    <dbReference type="NCBI Taxonomy" id="2762292"/>
    <lineage>
        <taxon>Bacteria</taxon>
        <taxon>Pseudomonadati</taxon>
        <taxon>Pseudomonadota</taxon>
        <taxon>Betaproteobacteria</taxon>
        <taxon>Burkholderiales</taxon>
        <taxon>Oxalobacteraceae</taxon>
        <taxon>Undibacterium</taxon>
    </lineage>
</organism>
<dbReference type="Pfam" id="PF02567">
    <property type="entry name" value="PhzC-PhzF"/>
    <property type="match status" value="1"/>
</dbReference>
<dbReference type="PANTHER" id="PTHR13774:SF39">
    <property type="entry name" value="BIOSYNTHESIS PROTEIN, PUTATIVE-RELATED"/>
    <property type="match status" value="1"/>
</dbReference>
<dbReference type="PANTHER" id="PTHR13774">
    <property type="entry name" value="PHENAZINE BIOSYNTHESIS PROTEIN"/>
    <property type="match status" value="1"/>
</dbReference>
<dbReference type="NCBIfam" id="TIGR00654">
    <property type="entry name" value="PhzF_family"/>
    <property type="match status" value="1"/>
</dbReference>
<dbReference type="SUPFAM" id="SSF54506">
    <property type="entry name" value="Diaminopimelate epimerase-like"/>
    <property type="match status" value="1"/>
</dbReference>